<keyword evidence="3" id="KW-1003">Cell membrane</keyword>
<proteinExistence type="predicted"/>
<dbReference type="PANTHER" id="PTHR47737">
    <property type="entry name" value="GLYCINE BETAINE/PROLINE BETAINE TRANSPORT SYSTEM PERMEASE PROTEIN PROW"/>
    <property type="match status" value="1"/>
</dbReference>
<keyword evidence="2" id="KW-0813">Transport</keyword>
<evidence type="ECO:0000256" key="1">
    <source>
        <dbReference type="ARBA" id="ARBA00004236"/>
    </source>
</evidence>
<evidence type="ECO:0000256" key="3">
    <source>
        <dbReference type="ARBA" id="ARBA00022475"/>
    </source>
</evidence>
<dbReference type="Proteomes" id="UP001059773">
    <property type="component" value="Chromosome"/>
</dbReference>
<name>A0ABY5JNA3_9BACI</name>
<accession>A0ABY5JNA3</accession>
<comment type="subcellular location">
    <subcellularLocation>
        <location evidence="1">Cell membrane</location>
    </subcellularLocation>
</comment>
<dbReference type="Gene3D" id="3.40.190.100">
    <property type="entry name" value="Glycine betaine-binding periplasmic protein, domain 2"/>
    <property type="match status" value="1"/>
</dbReference>
<dbReference type="PANTHER" id="PTHR47737:SF1">
    <property type="entry name" value="GLYCINE BETAINE_PROLINE BETAINE TRANSPORT SYSTEM PERMEASE PROTEIN PROW"/>
    <property type="match status" value="1"/>
</dbReference>
<dbReference type="Gene3D" id="3.10.105.10">
    <property type="entry name" value="Dipeptide-binding Protein, Domain 3"/>
    <property type="match status" value="1"/>
</dbReference>
<sequence>MFNFEWKKVGVIAGLSLSLVAAGCGQEDTDDTSNGNEANTSEEMNYTITGLEPGAGQTELNDQAIDEYESLAGWEQQTSSTGAMLATLDEAISNEEPIMITAWSPHFMFAAWDIKYLEDPKGIFGEEIHAATLVREGLQDDMPVAYTLLEQFNWDISDVDEALLKAEEEQLDMDVIAQEWVDENEETIAEWTSGVEQVDGTSIELAATTWDDALFTANIATIILEQQRFNVTLTPLDPAVVFESISSGDTDATLSPWLPTTHGALYEQHEGSFEDIGKNIEGGQLGLAVPTYMEEDSLEDFEPAE</sequence>
<reference evidence="6" key="1">
    <citation type="submission" date="2022-07" db="EMBL/GenBank/DDBJ databases">
        <title>FELIX.</title>
        <authorList>
            <person name="Wan K.H."/>
            <person name="Park S."/>
            <person name="Lawrence Q."/>
            <person name="Eichenberger J.P."/>
            <person name="Booth B.W."/>
            <person name="Piaggio A.J."/>
            <person name="Chandler J.C."/>
            <person name="Franklin A.B."/>
            <person name="Celniker S.E."/>
        </authorList>
    </citation>
    <scope>NUCLEOTIDE SEQUENCE</scope>
    <source>
        <strain evidence="6">QA-1986 374</strain>
    </source>
</reference>
<organism evidence="6 7">
    <name type="scientific">Oceanobacillus jeddahense</name>
    <dbReference type="NCBI Taxonomy" id="1462527"/>
    <lineage>
        <taxon>Bacteria</taxon>
        <taxon>Bacillati</taxon>
        <taxon>Bacillota</taxon>
        <taxon>Bacilli</taxon>
        <taxon>Bacillales</taxon>
        <taxon>Bacillaceae</taxon>
        <taxon>Oceanobacillus</taxon>
    </lineage>
</organism>
<dbReference type="PROSITE" id="PS51257">
    <property type="entry name" value="PROKAR_LIPOPROTEIN"/>
    <property type="match status" value="1"/>
</dbReference>
<evidence type="ECO:0000256" key="2">
    <source>
        <dbReference type="ARBA" id="ARBA00022448"/>
    </source>
</evidence>
<gene>
    <name evidence="6" type="ORF">NP439_17180</name>
</gene>
<dbReference type="RefSeq" id="WP_256707084.1">
    <property type="nucleotide sequence ID" value="NZ_CP101914.1"/>
</dbReference>
<dbReference type="InterPro" id="IPR007210">
    <property type="entry name" value="ABC_Gly_betaine_transp_sub-bd"/>
</dbReference>
<dbReference type="SUPFAM" id="SSF53850">
    <property type="entry name" value="Periplasmic binding protein-like II"/>
    <property type="match status" value="2"/>
</dbReference>
<evidence type="ECO:0000313" key="6">
    <source>
        <dbReference type="EMBL" id="UUI01769.1"/>
    </source>
</evidence>
<dbReference type="Pfam" id="PF04069">
    <property type="entry name" value="OpuAC"/>
    <property type="match status" value="2"/>
</dbReference>
<dbReference type="EMBL" id="CP101914">
    <property type="protein sequence ID" value="UUI01769.1"/>
    <property type="molecule type" value="Genomic_DNA"/>
</dbReference>
<evidence type="ECO:0000256" key="4">
    <source>
        <dbReference type="ARBA" id="ARBA00023136"/>
    </source>
</evidence>
<protein>
    <submittedName>
        <fullName evidence="6">Glycine/betaine ABC transporter</fullName>
    </submittedName>
</protein>
<keyword evidence="7" id="KW-1185">Reference proteome</keyword>
<evidence type="ECO:0000313" key="7">
    <source>
        <dbReference type="Proteomes" id="UP001059773"/>
    </source>
</evidence>
<keyword evidence="4" id="KW-0472">Membrane</keyword>
<evidence type="ECO:0000259" key="5">
    <source>
        <dbReference type="Pfam" id="PF04069"/>
    </source>
</evidence>
<feature type="domain" description="ABC-type glycine betaine transport system substrate-binding" evidence="5">
    <location>
        <begin position="40"/>
        <end position="183"/>
    </location>
</feature>
<feature type="domain" description="ABC-type glycine betaine transport system substrate-binding" evidence="5">
    <location>
        <begin position="202"/>
        <end position="300"/>
    </location>
</feature>